<reference evidence="2" key="1">
    <citation type="submission" date="2023-10" db="EMBL/GenBank/DDBJ databases">
        <authorList>
            <person name="Chen Y."/>
            <person name="Shah S."/>
            <person name="Dougan E. K."/>
            <person name="Thang M."/>
            <person name="Chan C."/>
        </authorList>
    </citation>
    <scope>NUCLEOTIDE SEQUENCE [LARGE SCALE GENOMIC DNA]</scope>
</reference>
<sequence>MALLVDSKAVFSEQAKLYGLAEFIPKLAEKGWDTFGNLAFCTTCIPGQGGDSKLSRDLITPVLGSAEHPQAAALRRLHFEARTIAAADLRRRVERADADPPRRLPNAEKEERRKVVADRLGPGLRLEGNLDPSYGLIDLATGFYEDDRLQYIPWEDCNTLNQEVEGTRKVKVWKPDHAGLIREILVDEVAATADISTDLLLKQTLQRRGLALEMGDVLSFDMHEKLVDLLIGEYQRGPPPGYTRVSIEQLARADREVFKHLVSKTRSGIRRNLEGGRPLDVLFEATLQLSKVTLLLAPLQGAPGGSGKKRPREGDAPGPAGKGRSARRTAARNQRVEELKAEAAAAKAAAAAARAPHGAKAAAKGSNGPGMPRELIGECARTSDNRPICFNYNWGKCDQKVKPGQSCSRGVHVCCKNVGNRAVCGVLLHPRLDAANRGQRYASINKPGGRCREHASVDCIFLFASRFGHYVLLFLVSCNLANWDCYVADAFRFDVRSRSFDRFGDWAHHGFDAFTSPIGAPSLDGQIGAASKRRKASNPAGDNCSRVPSAPTRATTRMVAVETFARSANLTAKLELQGFDAFGVDREANRHVPKAGIIAIDLSTPSGAQLFFTVISDPSVVYVHFCVPSDTLSRARESSYSADNPLSSILWAIPGFRDLLIADDTVATSFQVCARGGTRDMWMRLLANFGEISALAAVCPKNHKRAPWGPACRIDTFTSFRAVHEAEYPDLLRERWAAVISLAAAAMGARADLKAFTSDQPRRDPFQLISECKTVFVVRADLTRDKIWLAANKGPIQEGHNLAGRLLPRGAKILQVRGLAAAGATFGNLDDTEDAPRQGAALPPTHTRGPVIVQVGIPWTPFEFFQKAKEIEPPWGRRSAPPHRLCAPVFRILTLGANEIIRSRRDRLDYWRSRAAALDEAEAALHAQAHAEVRPFLVGKRLLLLQEALEVVGFPSPGKLIGEVVAGVKLFGECPATGAFPLKKTEASASFDDLFRTSRWAQMTSPATARPSGDPEIDDVIFEKTRAECKAGWAVGPLSKEHLDEAHGPLWVPARRFGVRQGSDYRPIDDFSEFGHKRNGASATSEKIDPGGVDEIAAMARALLSSVDWDTGRVELKPRDGPPMVGRVHAGWTPEYLCRLIGRSSDLWKAFKQLARRPSFAAFSIVAAWNPRSNAPELRELRVCPFGARNVVWGFNWLARGFEWALCYIFDLVATHYFDDFPQVEPALLATSAETTFKAFMGLLGWRLKGDDGKDVLFDVSFSTLGVVFDFARAHIDATFAVRNKGARIPEILRGLREAQVSGLRPGLAASLLGRLRCAGSNLFGRAGAVGLKLLSSMSARGGIQCDQSELRHLFAFWEFFFAHSKDRTARANFEAPLLIFSDGAVEGKEYMGATIGAAIWDPRDDSLEFFGRVVPHAWADRWEAGGADQVIAQAELYPAVVARHTWEQKIAGRPVIQFIDDDSTRMGLLRGFSPASASAGLIGMILQEDVRLE</sequence>
<evidence type="ECO:0000313" key="2">
    <source>
        <dbReference type="EMBL" id="CAK0909772.1"/>
    </source>
</evidence>
<organism evidence="2 3">
    <name type="scientific">Prorocentrum cordatum</name>
    <dbReference type="NCBI Taxonomy" id="2364126"/>
    <lineage>
        <taxon>Eukaryota</taxon>
        <taxon>Sar</taxon>
        <taxon>Alveolata</taxon>
        <taxon>Dinophyceae</taxon>
        <taxon>Prorocentrales</taxon>
        <taxon>Prorocentraceae</taxon>
        <taxon>Prorocentrum</taxon>
    </lineage>
</organism>
<feature type="region of interest" description="Disordered" evidence="1">
    <location>
        <begin position="300"/>
        <end position="339"/>
    </location>
</feature>
<dbReference type="EMBL" id="CAUYUJ010022258">
    <property type="protein sequence ID" value="CAK0909772.1"/>
    <property type="molecule type" value="Genomic_DNA"/>
</dbReference>
<dbReference type="Proteomes" id="UP001189429">
    <property type="component" value="Unassembled WGS sequence"/>
</dbReference>
<proteinExistence type="predicted"/>
<feature type="non-terminal residue" evidence="2">
    <location>
        <position position="1494"/>
    </location>
</feature>
<accession>A0ABN9YEQ8</accession>
<name>A0ABN9YEQ8_9DINO</name>
<evidence type="ECO:0000256" key="1">
    <source>
        <dbReference type="SAM" id="MobiDB-lite"/>
    </source>
</evidence>
<evidence type="ECO:0000313" key="3">
    <source>
        <dbReference type="Proteomes" id="UP001189429"/>
    </source>
</evidence>
<comment type="caution">
    <text evidence="2">The sequence shown here is derived from an EMBL/GenBank/DDBJ whole genome shotgun (WGS) entry which is preliminary data.</text>
</comment>
<feature type="region of interest" description="Disordered" evidence="1">
    <location>
        <begin position="529"/>
        <end position="550"/>
    </location>
</feature>
<keyword evidence="3" id="KW-1185">Reference proteome</keyword>
<protein>
    <submittedName>
        <fullName evidence="2">Uncharacterized protein</fullName>
    </submittedName>
</protein>
<gene>
    <name evidence="2" type="ORF">PCOR1329_LOCUS84102</name>
</gene>